<evidence type="ECO:0000313" key="2">
    <source>
        <dbReference type="Proteomes" id="UP000771797"/>
    </source>
</evidence>
<name>A0ABQ6Y4S9_9GAMM</name>
<proteinExistence type="predicted"/>
<evidence type="ECO:0000313" key="1">
    <source>
        <dbReference type="EMBL" id="KAF0804038.1"/>
    </source>
</evidence>
<dbReference type="EMBL" id="AQPF01000040">
    <property type="protein sequence ID" value="KAF0804038.1"/>
    <property type="molecule type" value="Genomic_DNA"/>
</dbReference>
<organism evidence="1 2">
    <name type="scientific">Alcanivorax xiamenensis</name>
    <dbReference type="NCBI Taxonomy" id="1177156"/>
    <lineage>
        <taxon>Bacteria</taxon>
        <taxon>Pseudomonadati</taxon>
        <taxon>Pseudomonadota</taxon>
        <taxon>Gammaproteobacteria</taxon>
        <taxon>Oceanospirillales</taxon>
        <taxon>Alcanivoracaceae</taxon>
        <taxon>Alcanivorax</taxon>
    </lineage>
</organism>
<sequence length="76" mass="8456">MANLTFFLKLSDDHFQKISTEIAGNLFLGHRFGSSQAYHEDRTFSIPVFATINAHHPSHPIFANGQKVGRQSLCGP</sequence>
<reference evidence="1 2" key="1">
    <citation type="submission" date="2012-09" db="EMBL/GenBank/DDBJ databases">
        <title>Genome Sequence of alkane-degrading Bacterium Alcanivorax sp. 6-D-6.</title>
        <authorList>
            <person name="Lai Q."/>
            <person name="Shao Z."/>
        </authorList>
    </citation>
    <scope>NUCLEOTIDE SEQUENCE [LARGE SCALE GENOMIC DNA]</scope>
    <source>
        <strain evidence="1 2">6-D-6</strain>
    </source>
</reference>
<gene>
    <name evidence="1" type="ORF">A6D6_03429</name>
</gene>
<keyword evidence="2" id="KW-1185">Reference proteome</keyword>
<dbReference type="Proteomes" id="UP000771797">
    <property type="component" value="Unassembled WGS sequence"/>
</dbReference>
<comment type="caution">
    <text evidence="1">The sequence shown here is derived from an EMBL/GenBank/DDBJ whole genome shotgun (WGS) entry which is preliminary data.</text>
</comment>
<accession>A0ABQ6Y4S9</accession>
<protein>
    <submittedName>
        <fullName evidence="1">Uncharacterized protein</fullName>
    </submittedName>
</protein>